<dbReference type="PANTHER" id="PTHR39613:SF1">
    <property type="entry name" value="ANCHORED CELL WALL PROTEIN, PUTATIVE (AFU_ORTHOLOGUE AFUA_4G08960)-RELATED"/>
    <property type="match status" value="1"/>
</dbReference>
<sequence length="676" mass="68547">MHTFVTLSLALGASAWVVPRSNSSSCSFELTASGGQNGNIGQLSDGQNRIGGGLALVTFTIDNGGITDSAGSGCILTPEIEQFQCDQYASPTYGFSIASNGSLEYEGDSVFYACPASDTEWNLYTTPVAGQLKCVEISLTASACAAAAASSTCAPQSTVTVTAASEATCSPQSTVTVTSVSTVTAYDCSMASSASQMVSTAPASIETSVVVPVEQSSVAAQSTIPAQAASTPVEASSVYETSTAAVQTTATTPEVVSIAITPAIVSVSSVGVQSSVVQAETTATTPEAVSEASIVAQSSVQAETTATTSIAVQQTSVLVEASSTPVQVETTASSVAVQQTTVHVQSASTTPAQESATQAETTATVVPVGSSSVSVAQGTASTMEVQSTLTATIVPTSTISVSQEASSAFAHTYVSPGVSSSTAPTVVQSSATSPAQEATSPEAASIVSTTLVAITSTAPQATNTPMVTSSRYYGNSTMTTSMSTSAIVSSEITSTSTGTPTTSSASSCVSTALTGTYTAGNYQYPHLIVPISEDKPTIAAGTSYFGYVSSNESTIFNFDIPATYAGDTCYLIFLLPEKADLETSSYTLSGSGEVTFSQLSTYATEETTWDNAPSVSESLGTFDLTEGSSTLVQTFACSGGDTVAWEMSAGASDTYLEFFQDYNPSPLGLYVTYCAA</sequence>
<keyword evidence="6" id="KW-1185">Reference proteome</keyword>
<evidence type="ECO:0008006" key="7">
    <source>
        <dbReference type="Google" id="ProtNLM"/>
    </source>
</evidence>
<name>A0A8T9C5B6_9HELO</name>
<keyword evidence="2" id="KW-0732">Signal</keyword>
<dbReference type="Proteomes" id="UP000469558">
    <property type="component" value="Unassembled WGS sequence"/>
</dbReference>
<dbReference type="InterPro" id="IPR054508">
    <property type="entry name" value="PIR1-like_C"/>
</dbReference>
<feature type="chain" id="PRO_5035726146" description="Ubiquitin 3 binding protein But2 C-terminal domain-containing protein" evidence="2">
    <location>
        <begin position="16"/>
        <end position="676"/>
    </location>
</feature>
<feature type="signal peptide" evidence="2">
    <location>
        <begin position="1"/>
        <end position="15"/>
    </location>
</feature>
<evidence type="ECO:0000313" key="6">
    <source>
        <dbReference type="Proteomes" id="UP000469558"/>
    </source>
</evidence>
<feature type="compositionally biased region" description="Polar residues" evidence="1">
    <location>
        <begin position="420"/>
        <end position="439"/>
    </location>
</feature>
<dbReference type="PANTHER" id="PTHR39613">
    <property type="entry name" value="ANCHORED CELL WALL PROTEIN, PUTATIVE (AFU_ORTHOLOGUE AFUA_4G08960)-RELATED"/>
    <property type="match status" value="1"/>
</dbReference>
<gene>
    <name evidence="5" type="ORF">LSUE1_G007476</name>
</gene>
<organism evidence="5 6">
    <name type="scientific">Lachnellula suecica</name>
    <dbReference type="NCBI Taxonomy" id="602035"/>
    <lineage>
        <taxon>Eukaryota</taxon>
        <taxon>Fungi</taxon>
        <taxon>Dikarya</taxon>
        <taxon>Ascomycota</taxon>
        <taxon>Pezizomycotina</taxon>
        <taxon>Leotiomycetes</taxon>
        <taxon>Helotiales</taxon>
        <taxon>Lachnaceae</taxon>
        <taxon>Lachnellula</taxon>
    </lineage>
</organism>
<feature type="domain" description="Cell wall mannoprotein PIR1-like C-terminal" evidence="4">
    <location>
        <begin position="64"/>
        <end position="137"/>
    </location>
</feature>
<dbReference type="Pfam" id="PF09792">
    <property type="entry name" value="But2"/>
    <property type="match status" value="1"/>
</dbReference>
<dbReference type="Pfam" id="PF22799">
    <property type="entry name" value="PIR1-like_C"/>
    <property type="match status" value="1"/>
</dbReference>
<proteinExistence type="predicted"/>
<evidence type="ECO:0000256" key="2">
    <source>
        <dbReference type="SAM" id="SignalP"/>
    </source>
</evidence>
<accession>A0A8T9C5B6</accession>
<dbReference type="OrthoDB" id="4657524at2759"/>
<evidence type="ECO:0000313" key="5">
    <source>
        <dbReference type="EMBL" id="TVY76010.1"/>
    </source>
</evidence>
<evidence type="ECO:0000259" key="4">
    <source>
        <dbReference type="Pfam" id="PF22799"/>
    </source>
</evidence>
<reference evidence="5 6" key="1">
    <citation type="submission" date="2018-05" db="EMBL/GenBank/DDBJ databases">
        <title>Genome sequencing and assembly of the regulated plant pathogen Lachnellula willkommii and related sister species for the development of diagnostic species identification markers.</title>
        <authorList>
            <person name="Giroux E."/>
            <person name="Bilodeau G."/>
        </authorList>
    </citation>
    <scope>NUCLEOTIDE SEQUENCE [LARGE SCALE GENOMIC DNA]</scope>
    <source>
        <strain evidence="5 6">CBS 268.59</strain>
    </source>
</reference>
<evidence type="ECO:0000256" key="1">
    <source>
        <dbReference type="SAM" id="MobiDB-lite"/>
    </source>
</evidence>
<dbReference type="InterPro" id="IPR018620">
    <property type="entry name" value="Ubiquitin3-bd_protein_But2_C"/>
</dbReference>
<protein>
    <recommendedName>
        <fullName evidence="7">Ubiquitin 3 binding protein But2 C-terminal domain-containing protein</fullName>
    </recommendedName>
</protein>
<comment type="caution">
    <text evidence="5">The sequence shown here is derived from an EMBL/GenBank/DDBJ whole genome shotgun (WGS) entry which is preliminary data.</text>
</comment>
<dbReference type="EMBL" id="QGMK01000889">
    <property type="protein sequence ID" value="TVY76010.1"/>
    <property type="molecule type" value="Genomic_DNA"/>
</dbReference>
<evidence type="ECO:0000259" key="3">
    <source>
        <dbReference type="Pfam" id="PF09792"/>
    </source>
</evidence>
<feature type="region of interest" description="Disordered" evidence="1">
    <location>
        <begin position="420"/>
        <end position="442"/>
    </location>
</feature>
<feature type="domain" description="Ubiquitin 3 binding protein But2 C-terminal" evidence="3">
    <location>
        <begin position="523"/>
        <end position="664"/>
    </location>
</feature>
<dbReference type="AlphaFoldDB" id="A0A8T9C5B6"/>